<evidence type="ECO:0000259" key="14">
    <source>
        <dbReference type="SMART" id="SM00082"/>
    </source>
</evidence>
<dbReference type="OMA" id="CPVPCKC"/>
<evidence type="ECO:0000313" key="16">
    <source>
        <dbReference type="Proteomes" id="UP000594220"/>
    </source>
</evidence>
<dbReference type="SUPFAM" id="SSF52058">
    <property type="entry name" value="L domain-like"/>
    <property type="match status" value="1"/>
</dbReference>
<evidence type="ECO:0000256" key="3">
    <source>
        <dbReference type="ARBA" id="ARBA00022692"/>
    </source>
</evidence>
<comment type="subcellular location">
    <subcellularLocation>
        <location evidence="1">Membrane</location>
        <topology evidence="1">Single-pass type I membrane protein</topology>
    </subcellularLocation>
</comment>
<dbReference type="InterPro" id="IPR000483">
    <property type="entry name" value="Cys-rich_flank_reg_C"/>
</dbReference>
<keyword evidence="10" id="KW-1015">Disulfide bond</keyword>
<feature type="signal peptide" evidence="12">
    <location>
        <begin position="1"/>
        <end position="19"/>
    </location>
</feature>
<organism evidence="15 16">
    <name type="scientific">Crocodylus porosus</name>
    <name type="common">Saltwater crocodile</name>
    <name type="synonym">Estuarine crocodile</name>
    <dbReference type="NCBI Taxonomy" id="8502"/>
    <lineage>
        <taxon>Eukaryota</taxon>
        <taxon>Metazoa</taxon>
        <taxon>Chordata</taxon>
        <taxon>Craniata</taxon>
        <taxon>Vertebrata</taxon>
        <taxon>Euteleostomi</taxon>
        <taxon>Archelosauria</taxon>
        <taxon>Archosauria</taxon>
        <taxon>Crocodylia</taxon>
        <taxon>Longirostres</taxon>
        <taxon>Crocodylidae</taxon>
        <taxon>Crocodylus</taxon>
    </lineage>
</organism>
<keyword evidence="5 12" id="KW-0732">Signal</keyword>
<sequence length="217" mass="24856">MSHWILFLSLLGFLPLGMSSCPKLCHCSSSIIDCTSQDLTEESLPASFSPSTSIIYLNNNRLSFIPNGLFDNLKSLEVVYLWQNPWECDCDILYLHSWLQWQQNRTLYRSVTCASPAHLQGRIIAYLSEEEIITTCQYWYCSLAFLFQLCLFVLILIQVVLAFLVIFYLRRFQKIAKNSPEAEKEPLHPWVHGESHLLCRELVLWGGQGTGDGTARG</sequence>
<evidence type="ECO:0000256" key="4">
    <source>
        <dbReference type="ARBA" id="ARBA00022696"/>
    </source>
</evidence>
<dbReference type="GO" id="GO:0016020">
    <property type="term" value="C:membrane"/>
    <property type="evidence" value="ECO:0007669"/>
    <property type="project" value="UniProtKB-SubCell"/>
</dbReference>
<proteinExistence type="predicted"/>
<keyword evidence="7 11" id="KW-1133">Transmembrane helix</keyword>
<evidence type="ECO:0000313" key="15">
    <source>
        <dbReference type="Ensembl" id="ENSCPRP00005000622.1"/>
    </source>
</evidence>
<keyword evidence="2" id="KW-0433">Leucine-rich repeat</keyword>
<evidence type="ECO:0000256" key="2">
    <source>
        <dbReference type="ARBA" id="ARBA00022614"/>
    </source>
</evidence>
<dbReference type="GO" id="GO:0007596">
    <property type="term" value="P:blood coagulation"/>
    <property type="evidence" value="ECO:0007669"/>
    <property type="project" value="UniProtKB-KW"/>
</dbReference>
<dbReference type="GO" id="GO:0007155">
    <property type="term" value="P:cell adhesion"/>
    <property type="evidence" value="ECO:0007669"/>
    <property type="project" value="UniProtKB-KW"/>
</dbReference>
<dbReference type="InterPro" id="IPR000372">
    <property type="entry name" value="LRRNT"/>
</dbReference>
<evidence type="ECO:0000256" key="12">
    <source>
        <dbReference type="SAM" id="SignalP"/>
    </source>
</evidence>
<feature type="domain" description="LRRNT" evidence="13">
    <location>
        <begin position="20"/>
        <end position="54"/>
    </location>
</feature>
<feature type="chain" id="PRO_5029595481" evidence="12">
    <location>
        <begin position="20"/>
        <end position="217"/>
    </location>
</feature>
<evidence type="ECO:0000256" key="11">
    <source>
        <dbReference type="SAM" id="Phobius"/>
    </source>
</evidence>
<evidence type="ECO:0000256" key="1">
    <source>
        <dbReference type="ARBA" id="ARBA00004479"/>
    </source>
</evidence>
<evidence type="ECO:0000256" key="8">
    <source>
        <dbReference type="ARBA" id="ARBA00023084"/>
    </source>
</evidence>
<dbReference type="InterPro" id="IPR032675">
    <property type="entry name" value="LRR_dom_sf"/>
</dbReference>
<keyword evidence="9 11" id="KW-0472">Membrane</keyword>
<feature type="domain" description="LRRCT" evidence="14">
    <location>
        <begin position="84"/>
        <end position="137"/>
    </location>
</feature>
<reference evidence="15" key="1">
    <citation type="submission" date="2025-08" db="UniProtKB">
        <authorList>
            <consortium name="Ensembl"/>
        </authorList>
    </citation>
    <scope>IDENTIFICATION</scope>
</reference>
<keyword evidence="8" id="KW-0094">Blood coagulation</keyword>
<dbReference type="SMART" id="SM00082">
    <property type="entry name" value="LRRCT"/>
    <property type="match status" value="1"/>
</dbReference>
<evidence type="ECO:0000256" key="9">
    <source>
        <dbReference type="ARBA" id="ARBA00023136"/>
    </source>
</evidence>
<dbReference type="InterPro" id="IPR052313">
    <property type="entry name" value="GPIb-IX-V_Complex"/>
</dbReference>
<dbReference type="PANTHER" id="PTHR22650:SF7">
    <property type="entry name" value="PLATELET GLYCOPROTEIN IB BETA CHAIN"/>
    <property type="match status" value="1"/>
</dbReference>
<feature type="transmembrane region" description="Helical" evidence="11">
    <location>
        <begin position="145"/>
        <end position="169"/>
    </location>
</feature>
<evidence type="ECO:0000256" key="10">
    <source>
        <dbReference type="ARBA" id="ARBA00023157"/>
    </source>
</evidence>
<reference evidence="15" key="2">
    <citation type="submission" date="2025-09" db="UniProtKB">
        <authorList>
            <consortium name="Ensembl"/>
        </authorList>
    </citation>
    <scope>IDENTIFICATION</scope>
</reference>
<dbReference type="GeneTree" id="ENSGT00530000064244"/>
<dbReference type="SMART" id="SM00013">
    <property type="entry name" value="LRRNT"/>
    <property type="match status" value="1"/>
</dbReference>
<dbReference type="PANTHER" id="PTHR22650">
    <property type="entry name" value="GLYCOPROTEIN IB BETA"/>
    <property type="match status" value="1"/>
</dbReference>
<keyword evidence="6" id="KW-0130">Cell adhesion</keyword>
<dbReference type="Gene3D" id="3.80.10.10">
    <property type="entry name" value="Ribonuclease Inhibitor"/>
    <property type="match status" value="1"/>
</dbReference>
<evidence type="ECO:0000256" key="6">
    <source>
        <dbReference type="ARBA" id="ARBA00022889"/>
    </source>
</evidence>
<dbReference type="Ensembl" id="ENSCPRT00005000727.1">
    <property type="protein sequence ID" value="ENSCPRP00005000622.1"/>
    <property type="gene ID" value="ENSCPRG00005000503.1"/>
</dbReference>
<dbReference type="Proteomes" id="UP000594220">
    <property type="component" value="Unplaced"/>
</dbReference>
<gene>
    <name evidence="15" type="primary">GP1BB</name>
</gene>
<evidence type="ECO:0000256" key="7">
    <source>
        <dbReference type="ARBA" id="ARBA00022989"/>
    </source>
</evidence>
<dbReference type="AlphaFoldDB" id="A0A7M4DVU4"/>
<name>A0A7M4DVU4_CROPO</name>
<evidence type="ECO:0000256" key="5">
    <source>
        <dbReference type="ARBA" id="ARBA00022729"/>
    </source>
</evidence>
<accession>A0A7M4DVU4</accession>
<keyword evidence="3 11" id="KW-0812">Transmembrane</keyword>
<evidence type="ECO:0000259" key="13">
    <source>
        <dbReference type="SMART" id="SM00013"/>
    </source>
</evidence>
<keyword evidence="4" id="KW-0356">Hemostasis</keyword>
<protein>
    <submittedName>
        <fullName evidence="15">Glycoprotein Ib platelet subunit beta</fullName>
    </submittedName>
</protein>
<keyword evidence="16" id="KW-1185">Reference proteome</keyword>